<feature type="compositionally biased region" description="Low complexity" evidence="1">
    <location>
        <begin position="53"/>
        <end position="63"/>
    </location>
</feature>
<feature type="region of interest" description="Disordered" evidence="1">
    <location>
        <begin position="1"/>
        <end position="91"/>
    </location>
</feature>
<evidence type="ECO:0000313" key="2">
    <source>
        <dbReference type="EMBL" id="KAF0930926.1"/>
    </source>
</evidence>
<feature type="compositionally biased region" description="Basic and acidic residues" evidence="1">
    <location>
        <begin position="64"/>
        <end position="73"/>
    </location>
</feature>
<protein>
    <submittedName>
        <fullName evidence="2">Uncharacterized protein</fullName>
    </submittedName>
</protein>
<reference evidence="2 3" key="1">
    <citation type="submission" date="2019-11" db="EMBL/GenBank/DDBJ databases">
        <title>Whole genome sequence of Oryza granulata.</title>
        <authorList>
            <person name="Li W."/>
        </authorList>
    </citation>
    <scope>NUCLEOTIDE SEQUENCE [LARGE SCALE GENOMIC DNA]</scope>
    <source>
        <strain evidence="3">cv. Menghai</strain>
        <tissue evidence="2">Leaf</tissue>
    </source>
</reference>
<evidence type="ECO:0000256" key="1">
    <source>
        <dbReference type="SAM" id="MobiDB-lite"/>
    </source>
</evidence>
<gene>
    <name evidence="2" type="ORF">E2562_038006</name>
</gene>
<proteinExistence type="predicted"/>
<sequence>MGLVEIHAPVSATAASSGVEPSRLSKRASSSGATRTPTWNLLSPCATSSRGASSMRTPTSPTSSRDDVMHEGGESDADDEDYAPHDEIGPS</sequence>
<accession>A0A6G1F1Z7</accession>
<name>A0A6G1F1Z7_9ORYZ</name>
<feature type="compositionally biased region" description="Polar residues" evidence="1">
    <location>
        <begin position="27"/>
        <end position="52"/>
    </location>
</feature>
<feature type="compositionally biased region" description="Basic and acidic residues" evidence="1">
    <location>
        <begin position="82"/>
        <end position="91"/>
    </location>
</feature>
<dbReference type="Proteomes" id="UP000479710">
    <property type="component" value="Unassembled WGS sequence"/>
</dbReference>
<comment type="caution">
    <text evidence="2">The sequence shown here is derived from an EMBL/GenBank/DDBJ whole genome shotgun (WGS) entry which is preliminary data.</text>
</comment>
<keyword evidence="3" id="KW-1185">Reference proteome</keyword>
<organism evidence="2 3">
    <name type="scientific">Oryza meyeriana var. granulata</name>
    <dbReference type="NCBI Taxonomy" id="110450"/>
    <lineage>
        <taxon>Eukaryota</taxon>
        <taxon>Viridiplantae</taxon>
        <taxon>Streptophyta</taxon>
        <taxon>Embryophyta</taxon>
        <taxon>Tracheophyta</taxon>
        <taxon>Spermatophyta</taxon>
        <taxon>Magnoliopsida</taxon>
        <taxon>Liliopsida</taxon>
        <taxon>Poales</taxon>
        <taxon>Poaceae</taxon>
        <taxon>BOP clade</taxon>
        <taxon>Oryzoideae</taxon>
        <taxon>Oryzeae</taxon>
        <taxon>Oryzinae</taxon>
        <taxon>Oryza</taxon>
        <taxon>Oryza meyeriana</taxon>
    </lineage>
</organism>
<dbReference type="AlphaFoldDB" id="A0A6G1F1Z7"/>
<evidence type="ECO:0000313" key="3">
    <source>
        <dbReference type="Proteomes" id="UP000479710"/>
    </source>
</evidence>
<dbReference type="EMBL" id="SPHZ02000002">
    <property type="protein sequence ID" value="KAF0930926.1"/>
    <property type="molecule type" value="Genomic_DNA"/>
</dbReference>